<accession>A0AAW6TT07</accession>
<dbReference type="RefSeq" id="WP_282717497.1">
    <property type="nucleotide sequence ID" value="NZ_JASCRY010000004.1"/>
</dbReference>
<reference evidence="1 2" key="1">
    <citation type="submission" date="2023-04" db="EMBL/GenBank/DDBJ databases">
        <title>Two novel species of Flavobacterium.</title>
        <authorList>
            <person name="Liu Q."/>
            <person name="Xin Y.-H."/>
        </authorList>
    </citation>
    <scope>NUCLEOTIDE SEQUENCE [LARGE SCALE GENOMIC DNA]</scope>
    <source>
        <strain evidence="1 2">LB2P87</strain>
    </source>
</reference>
<keyword evidence="2" id="KW-1185">Reference proteome</keyword>
<proteinExistence type="predicted"/>
<evidence type="ECO:0000313" key="1">
    <source>
        <dbReference type="EMBL" id="MDI5950753.1"/>
    </source>
</evidence>
<evidence type="ECO:0000313" key="2">
    <source>
        <dbReference type="Proteomes" id="UP001228643"/>
    </source>
</evidence>
<comment type="caution">
    <text evidence="1">The sequence shown here is derived from an EMBL/GenBank/DDBJ whole genome shotgun (WGS) entry which is preliminary data.</text>
</comment>
<dbReference type="InterPro" id="IPR036736">
    <property type="entry name" value="ACP-like_sf"/>
</dbReference>
<protein>
    <recommendedName>
        <fullName evidence="3">Carrier domain-containing protein</fullName>
    </recommendedName>
</protein>
<dbReference type="Gene3D" id="1.10.1200.10">
    <property type="entry name" value="ACP-like"/>
    <property type="match status" value="1"/>
</dbReference>
<organism evidence="1 2">
    <name type="scientific">Flavobacterium yafengii</name>
    <dbReference type="NCBI Taxonomy" id="3041253"/>
    <lineage>
        <taxon>Bacteria</taxon>
        <taxon>Pseudomonadati</taxon>
        <taxon>Bacteroidota</taxon>
        <taxon>Flavobacteriia</taxon>
        <taxon>Flavobacteriales</taxon>
        <taxon>Flavobacteriaceae</taxon>
        <taxon>Flavobacterium</taxon>
    </lineage>
</organism>
<sequence length="96" mass="10788">MIDKNVIVEIIFQCIEDINNENGIDIAKDLNTKLFGSDSELDSILLVNLIVAVEENIEELSGKYIPIADERAFSLEDSPFKSIETLADYIKVLLNE</sequence>
<evidence type="ECO:0008006" key="3">
    <source>
        <dbReference type="Google" id="ProtNLM"/>
    </source>
</evidence>
<name>A0AAW6TT07_9FLAO</name>
<dbReference type="AlphaFoldDB" id="A0AAW6TT07"/>
<dbReference type="Proteomes" id="UP001228643">
    <property type="component" value="Unassembled WGS sequence"/>
</dbReference>
<gene>
    <name evidence="1" type="ORF">QLS97_13935</name>
</gene>
<dbReference type="EMBL" id="JASCRY010000004">
    <property type="protein sequence ID" value="MDI5950753.1"/>
    <property type="molecule type" value="Genomic_DNA"/>
</dbReference>